<evidence type="ECO:0000313" key="2">
    <source>
        <dbReference type="EMBL" id="MBU2737485.1"/>
    </source>
</evidence>
<sequence length="63" mass="6780">MDMHSMSMHAMASSMHYFSDSQTAAGIIVTGVIAFAFFGLAAALFMRAARAEARKEANALTKH</sequence>
<dbReference type="Proteomes" id="UP001197028">
    <property type="component" value="Unassembled WGS sequence"/>
</dbReference>
<keyword evidence="1" id="KW-0472">Membrane</keyword>
<protein>
    <submittedName>
        <fullName evidence="2">Uncharacterized protein</fullName>
    </submittedName>
</protein>
<dbReference type="EMBL" id="JABELD010000008">
    <property type="protein sequence ID" value="MBU2737485.1"/>
    <property type="molecule type" value="Genomic_DNA"/>
</dbReference>
<keyword evidence="3" id="KW-1185">Reference proteome</keyword>
<keyword evidence="1" id="KW-0812">Transmembrane</keyword>
<keyword evidence="1" id="KW-1133">Transmembrane helix</keyword>
<gene>
    <name evidence="2" type="ORF">HJG40_01390</name>
</gene>
<evidence type="ECO:0000256" key="1">
    <source>
        <dbReference type="SAM" id="Phobius"/>
    </source>
</evidence>
<evidence type="ECO:0000313" key="3">
    <source>
        <dbReference type="Proteomes" id="UP001197028"/>
    </source>
</evidence>
<proteinExistence type="predicted"/>
<accession>A0ABS5ZLD4</accession>
<reference evidence="2 3" key="1">
    <citation type="journal article" date="2021" name="ISME J.">
        <title>Genomic evolution of the class Acidithiobacillia: deep-branching Proteobacteria living in extreme acidic conditions.</title>
        <authorList>
            <person name="Moya-Beltran A."/>
            <person name="Beard S."/>
            <person name="Rojas-Villalobos C."/>
            <person name="Issotta F."/>
            <person name="Gallardo Y."/>
            <person name="Ulloa R."/>
            <person name="Giaveno A."/>
            <person name="Degli Esposti M."/>
            <person name="Johnson D.B."/>
            <person name="Quatrini R."/>
        </authorList>
    </citation>
    <scope>NUCLEOTIDE SEQUENCE [LARGE SCALE GENOMIC DNA]</scope>
    <source>
        <strain evidence="2 3">ATCC 19703</strain>
    </source>
</reference>
<dbReference type="RefSeq" id="WP_215862541.1">
    <property type="nucleotide sequence ID" value="NZ_JABELD010000008.1"/>
</dbReference>
<name>A0ABS5ZLD4_9PROT</name>
<organism evidence="2 3">
    <name type="scientific">Acidithiobacillus concretivorus</name>
    <dbReference type="NCBI Taxonomy" id="3063952"/>
    <lineage>
        <taxon>Bacteria</taxon>
        <taxon>Pseudomonadati</taxon>
        <taxon>Pseudomonadota</taxon>
        <taxon>Acidithiobacillia</taxon>
        <taxon>Acidithiobacillales</taxon>
        <taxon>Acidithiobacillaceae</taxon>
        <taxon>Acidithiobacillus</taxon>
    </lineage>
</organism>
<comment type="caution">
    <text evidence="2">The sequence shown here is derived from an EMBL/GenBank/DDBJ whole genome shotgun (WGS) entry which is preliminary data.</text>
</comment>
<feature type="transmembrane region" description="Helical" evidence="1">
    <location>
        <begin position="24"/>
        <end position="45"/>
    </location>
</feature>